<dbReference type="AlphaFoldDB" id="A0A066RYY3"/>
<dbReference type="Proteomes" id="UP000027192">
    <property type="component" value="Unassembled WGS sequence"/>
</dbReference>
<name>A0A066RYY3_9GAMM</name>
<protein>
    <recommendedName>
        <fullName evidence="1">Phage tail fibre protein N-terminal domain-containing protein</fullName>
    </recommendedName>
</protein>
<dbReference type="RefSeq" id="WP_051641883.1">
    <property type="nucleotide sequence ID" value="NZ_JAGSGC010000002.1"/>
</dbReference>
<gene>
    <name evidence="2" type="ORF">EA58_03865</name>
</gene>
<feature type="domain" description="Phage tail fibre protein N-terminal" evidence="1">
    <location>
        <begin position="1"/>
        <end position="149"/>
    </location>
</feature>
<evidence type="ECO:0000313" key="3">
    <source>
        <dbReference type="Proteomes" id="UP000027192"/>
    </source>
</evidence>
<dbReference type="EMBL" id="JMIB01000005">
    <property type="protein sequence ID" value="KDM92902.1"/>
    <property type="molecule type" value="Genomic_DNA"/>
</dbReference>
<evidence type="ECO:0000259" key="1">
    <source>
        <dbReference type="Pfam" id="PF12571"/>
    </source>
</evidence>
<dbReference type="InterPro" id="IPR022225">
    <property type="entry name" value="Phage_tail_fibre_N"/>
</dbReference>
<dbReference type="STRING" id="1654360.EA58_03865"/>
<dbReference type="Pfam" id="PF12571">
    <property type="entry name" value="Phage_tail_fib"/>
    <property type="match status" value="1"/>
</dbReference>
<dbReference type="PANTHER" id="PTHR35191:SF1">
    <property type="entry name" value="PROPHAGE SIDE TAIL FIBER PROTEIN HOMOLOG STFQ-RELATED"/>
    <property type="match status" value="1"/>
</dbReference>
<accession>A0A066RYY3</accession>
<dbReference type="SUPFAM" id="SSF88874">
    <property type="entry name" value="Receptor-binding domain of short tail fibre protein gp12"/>
    <property type="match status" value="1"/>
</dbReference>
<proteinExistence type="predicted"/>
<sequence length="597" mass="65703">MSTFFTILTKVGEAKLANATALGQTVKFAKLAIGDGNGQLPTPNQNQTVLVRELRREPLNLIDVDDQNPNWIICEQVIPENVGGWTIREVGIYDVDGDLIAVGNFPETYKPVLSEGSGRTQTIRVVLQVSSTASVELKIDPSVVLATRKYVDDLHNSLVTAVDPFPQYAGKEKFRFSFHFQRMAILLVPYAESGNKLGKSFVSGRMTFARGAEQYSERLMDIELSIKSSYHSTNFTMLKYREDWPLRFCVLEYEGEQWLALYDDSLSGNAQDADVTFVGQRGVFTAGYTPEYQFKVITYDSSEPVTAPPTNPEVKETIVSLASSNVKDASGKQYYSESFPPLIEKIPDLSSQLSGLSTSINTLSQQTTASIDGLAQQTAADIDALDQETTLGLNSVNHKADSKLPLDVLVGSVVEFSTNQPRSGYVKAQRIELSRSAYPKLWAVVQNASNLTAQAVIDADPKTYAAHYGTGNGTTTFTTPDYHLGHFRRGAKNGVAFGQTEGHAVEYHYHNLPTGTGASEYNFEVYGIPDLMPDGTRIWNKYDSLNPWPINGHIAVTDDVGYISGNDTGQIVGNWANETRPDTINTYVYIFHGEVAV</sequence>
<reference evidence="2 3" key="1">
    <citation type="submission" date="2014-04" db="EMBL/GenBank/DDBJ databases">
        <title>Draft genome sequence of Photobacterium halotolerans S2753: a solonamide, ngercheumicin and holomycin producer.</title>
        <authorList>
            <person name="Machado H.R."/>
            <person name="Gram L."/>
        </authorList>
    </citation>
    <scope>NUCLEOTIDE SEQUENCE [LARGE SCALE GENOMIC DNA]</scope>
    <source>
        <strain evidence="2 3">S2753</strain>
    </source>
</reference>
<evidence type="ECO:0000313" key="2">
    <source>
        <dbReference type="EMBL" id="KDM92902.1"/>
    </source>
</evidence>
<dbReference type="OrthoDB" id="9810174at2"/>
<dbReference type="InterPro" id="IPR051934">
    <property type="entry name" value="Phage_Tail_Fiber_Structural"/>
</dbReference>
<organism evidence="2 3">
    <name type="scientific">Photobacterium galatheae</name>
    <dbReference type="NCBI Taxonomy" id="1654360"/>
    <lineage>
        <taxon>Bacteria</taxon>
        <taxon>Pseudomonadati</taxon>
        <taxon>Pseudomonadota</taxon>
        <taxon>Gammaproteobacteria</taxon>
        <taxon>Vibrionales</taxon>
        <taxon>Vibrionaceae</taxon>
        <taxon>Photobacterium</taxon>
    </lineage>
</organism>
<comment type="caution">
    <text evidence="2">The sequence shown here is derived from an EMBL/GenBank/DDBJ whole genome shotgun (WGS) entry which is preliminary data.</text>
</comment>
<dbReference type="PANTHER" id="PTHR35191">
    <property type="entry name" value="PROPHAGE SIDE TAIL FIBER PROTEIN HOMOLOG STFQ-RELATED"/>
    <property type="match status" value="1"/>
</dbReference>
<keyword evidence="3" id="KW-1185">Reference proteome</keyword>